<dbReference type="PROSITE" id="PS51420">
    <property type="entry name" value="RHO"/>
    <property type="match status" value="1"/>
</dbReference>
<comment type="subcellular location">
    <subcellularLocation>
        <location evidence="2">Cell membrane</location>
        <topology evidence="2">Lipid-anchor</topology>
        <orientation evidence="2">Cytoplasmic side</orientation>
    </subcellularLocation>
    <subcellularLocation>
        <location evidence="1">Midbody</location>
    </subcellularLocation>
</comment>
<evidence type="ECO:0000256" key="2">
    <source>
        <dbReference type="ARBA" id="ARBA00004342"/>
    </source>
</evidence>
<feature type="region of interest" description="Disordered" evidence="13">
    <location>
        <begin position="1"/>
        <end position="46"/>
    </location>
</feature>
<evidence type="ECO:0000256" key="13">
    <source>
        <dbReference type="SAM" id="MobiDB-lite"/>
    </source>
</evidence>
<reference evidence="14" key="2">
    <citation type="submission" date="2025-08" db="UniProtKB">
        <authorList>
            <consortium name="Ensembl"/>
        </authorList>
    </citation>
    <scope>IDENTIFICATION</scope>
    <source>
        <strain evidence="14">Hereford</strain>
    </source>
</reference>
<evidence type="ECO:0000313" key="15">
    <source>
        <dbReference type="Proteomes" id="UP000009136"/>
    </source>
</evidence>
<evidence type="ECO:0000256" key="4">
    <source>
        <dbReference type="ARBA" id="ARBA00011984"/>
    </source>
</evidence>
<dbReference type="GO" id="GO:0005525">
    <property type="term" value="F:GTP binding"/>
    <property type="evidence" value="ECO:0007669"/>
    <property type="project" value="UniProtKB-KW"/>
</dbReference>
<protein>
    <recommendedName>
        <fullName evidence="4">small monomeric GTPase</fullName>
        <ecNumber evidence="4">3.6.5.2</ecNumber>
    </recommendedName>
</protein>
<gene>
    <name evidence="14" type="primary">RALB</name>
</gene>
<evidence type="ECO:0000256" key="3">
    <source>
        <dbReference type="ARBA" id="ARBA00008344"/>
    </source>
</evidence>
<dbReference type="GO" id="GO:0005886">
    <property type="term" value="C:plasma membrane"/>
    <property type="evidence" value="ECO:0007669"/>
    <property type="project" value="UniProtKB-SubCell"/>
</dbReference>
<dbReference type="PANTHER" id="PTHR24070">
    <property type="entry name" value="RAS, DI-RAS, AND RHEB FAMILY MEMBERS OF SMALL GTPASE SUPERFAMILY"/>
    <property type="match status" value="1"/>
</dbReference>
<accession>F6PWS3</accession>
<feature type="region of interest" description="Disordered" evidence="13">
    <location>
        <begin position="394"/>
        <end position="420"/>
    </location>
</feature>
<evidence type="ECO:0000256" key="1">
    <source>
        <dbReference type="ARBA" id="ARBA00004214"/>
    </source>
</evidence>
<evidence type="ECO:0000256" key="8">
    <source>
        <dbReference type="ARBA" id="ARBA00022801"/>
    </source>
</evidence>
<dbReference type="PROSITE" id="PS51421">
    <property type="entry name" value="RAS"/>
    <property type="match status" value="1"/>
</dbReference>
<dbReference type="SMART" id="SM00176">
    <property type="entry name" value="RAN"/>
    <property type="match status" value="1"/>
</dbReference>
<feature type="compositionally biased region" description="Basic and acidic residues" evidence="13">
    <location>
        <begin position="394"/>
        <end position="403"/>
    </location>
</feature>
<dbReference type="SUPFAM" id="SSF52540">
    <property type="entry name" value="P-loop containing nucleoside triphosphate hydrolases"/>
    <property type="match status" value="1"/>
</dbReference>
<dbReference type="SMART" id="SM00175">
    <property type="entry name" value="RAB"/>
    <property type="match status" value="1"/>
</dbReference>
<feature type="region of interest" description="Disordered" evidence="13">
    <location>
        <begin position="103"/>
        <end position="146"/>
    </location>
</feature>
<name>F6PWS3_BOVIN</name>
<evidence type="ECO:0000256" key="9">
    <source>
        <dbReference type="ARBA" id="ARBA00023134"/>
    </source>
</evidence>
<keyword evidence="8" id="KW-0378">Hydrolase</keyword>
<dbReference type="InterPro" id="IPR027417">
    <property type="entry name" value="P-loop_NTPase"/>
</dbReference>
<dbReference type="EC" id="3.6.5.2" evidence="4"/>
<dbReference type="PROSITE" id="PS51419">
    <property type="entry name" value="RAB"/>
    <property type="match status" value="1"/>
</dbReference>
<evidence type="ECO:0000256" key="12">
    <source>
        <dbReference type="ARBA" id="ARBA00023289"/>
    </source>
</evidence>
<feature type="compositionally biased region" description="Polar residues" evidence="13">
    <location>
        <begin position="1"/>
        <end position="12"/>
    </location>
</feature>
<evidence type="ECO:0000256" key="6">
    <source>
        <dbReference type="ARBA" id="ARBA00022481"/>
    </source>
</evidence>
<keyword evidence="12" id="KW-0636">Prenylation</keyword>
<dbReference type="GO" id="GO:0003925">
    <property type="term" value="F:G protein activity"/>
    <property type="evidence" value="ECO:0007669"/>
    <property type="project" value="UniProtKB-EC"/>
</dbReference>
<keyword evidence="6" id="KW-0488">Methylation</keyword>
<keyword evidence="5" id="KW-1003">Cell membrane</keyword>
<evidence type="ECO:0000313" key="14">
    <source>
        <dbReference type="Ensembl" id="ENSBTAP00000050999.3"/>
    </source>
</evidence>
<dbReference type="SMART" id="SM00174">
    <property type="entry name" value="RHO"/>
    <property type="match status" value="1"/>
</dbReference>
<dbReference type="Pfam" id="PF00071">
    <property type="entry name" value="Ras"/>
    <property type="match status" value="1"/>
</dbReference>
<feature type="compositionally biased region" description="Gly residues" evidence="13">
    <location>
        <begin position="123"/>
        <end position="135"/>
    </location>
</feature>
<dbReference type="InterPro" id="IPR001806">
    <property type="entry name" value="Small_GTPase"/>
</dbReference>
<keyword evidence="7" id="KW-0547">Nucleotide-binding</keyword>
<dbReference type="Gene3D" id="3.40.50.300">
    <property type="entry name" value="P-loop containing nucleotide triphosphate hydrolases"/>
    <property type="match status" value="1"/>
</dbReference>
<dbReference type="FunFam" id="3.40.50.300:FF:000203">
    <property type="entry name" value="Putative ras-related protein ral-a"/>
    <property type="match status" value="1"/>
</dbReference>
<dbReference type="STRING" id="9913.ENSBTAP00000050999"/>
<evidence type="ECO:0000256" key="11">
    <source>
        <dbReference type="ARBA" id="ARBA00023288"/>
    </source>
</evidence>
<reference evidence="14" key="3">
    <citation type="submission" date="2025-09" db="UniProtKB">
        <authorList>
            <consortium name="Ensembl"/>
        </authorList>
    </citation>
    <scope>IDENTIFICATION</scope>
    <source>
        <strain evidence="14">Hereford</strain>
    </source>
</reference>
<dbReference type="CDD" id="cd04139">
    <property type="entry name" value="RalA_RalB"/>
    <property type="match status" value="1"/>
</dbReference>
<dbReference type="SMART" id="SM00173">
    <property type="entry name" value="RAS"/>
    <property type="match status" value="1"/>
</dbReference>
<dbReference type="PRINTS" id="PR00449">
    <property type="entry name" value="RASTRNSFRMNG"/>
</dbReference>
<comment type="similarity">
    <text evidence="3">Belongs to the small GTPase superfamily. Ras family.</text>
</comment>
<sequence length="420" mass="44723">THGGNTLATTPSVPRPAGIPSPQQRSRAARPPCTGRSGGGRGQGVEPALPALVLEVPLQIGYYAREGRGLRGVGQERKAGRALEGRGCLGDAGRALRGGEAGRLLNDKSAGPGWGPAPRGGEEAGGAGLRAGAGADGQAARDGSQVRVSALQGAPLRLSGARAGSGCASRASGLYSQFRAGLWPKGDLAVAALLERGLGSSTGSSSHVSQKTSRMAANKSKSQSSLALHKVIMVGSGGVGKSALTLQFMYDEFVEDYEPTKADSYRKKVVLDGEEVQIDILDTAGQEDYAAIRDNYFRSGEGFLLVFSITEHESFTATAEFREQILRVKAEEDKIPLLVVGNKSDLEERRQVLVEEARAKAEEWGVQYVETSAKTRANVDKVFFDLMREIRTKKMSENKDKNGKKSSKNKKSFKERCCLL</sequence>
<proteinExistence type="inferred from homology"/>
<dbReference type="AlphaFoldDB" id="F6PWS3"/>
<dbReference type="GO" id="GO:0007165">
    <property type="term" value="P:signal transduction"/>
    <property type="evidence" value="ECO:0007669"/>
    <property type="project" value="InterPro"/>
</dbReference>
<dbReference type="GO" id="GO:0030496">
    <property type="term" value="C:midbody"/>
    <property type="evidence" value="ECO:0007669"/>
    <property type="project" value="UniProtKB-SubCell"/>
</dbReference>
<dbReference type="Ensembl" id="ENSBTAT00000053057.5">
    <property type="protein sequence ID" value="ENSBTAP00000050999.3"/>
    <property type="gene ID" value="ENSBTAG00000032021.6"/>
</dbReference>
<evidence type="ECO:0000256" key="7">
    <source>
        <dbReference type="ARBA" id="ARBA00022741"/>
    </source>
</evidence>
<dbReference type="InterPro" id="IPR020849">
    <property type="entry name" value="Small_GTPase_Ras-type"/>
</dbReference>
<dbReference type="Proteomes" id="UP000009136">
    <property type="component" value="Chromosome 2"/>
</dbReference>
<keyword evidence="10" id="KW-0472">Membrane</keyword>
<organism evidence="14 15">
    <name type="scientific">Bos taurus</name>
    <name type="common">Bovine</name>
    <dbReference type="NCBI Taxonomy" id="9913"/>
    <lineage>
        <taxon>Eukaryota</taxon>
        <taxon>Metazoa</taxon>
        <taxon>Chordata</taxon>
        <taxon>Craniata</taxon>
        <taxon>Vertebrata</taxon>
        <taxon>Euteleostomi</taxon>
        <taxon>Mammalia</taxon>
        <taxon>Eutheria</taxon>
        <taxon>Laurasiatheria</taxon>
        <taxon>Artiodactyla</taxon>
        <taxon>Ruminantia</taxon>
        <taxon>Pecora</taxon>
        <taxon>Bovidae</taxon>
        <taxon>Bovinae</taxon>
        <taxon>Bos</taxon>
    </lineage>
</organism>
<keyword evidence="9" id="KW-0342">GTP-binding</keyword>
<evidence type="ECO:0000256" key="10">
    <source>
        <dbReference type="ARBA" id="ARBA00023136"/>
    </source>
</evidence>
<dbReference type="GeneTree" id="ENSGT00940000155984"/>
<dbReference type="HOGENOM" id="CLU_041217_9_8_1"/>
<evidence type="ECO:0000256" key="5">
    <source>
        <dbReference type="ARBA" id="ARBA00022475"/>
    </source>
</evidence>
<keyword evidence="11" id="KW-0449">Lipoprotein</keyword>
<reference evidence="14" key="1">
    <citation type="submission" date="2018-03" db="EMBL/GenBank/DDBJ databases">
        <title>ARS-UCD1.2.</title>
        <authorList>
            <person name="Rosen B.D."/>
            <person name="Bickhart D.M."/>
            <person name="Koren S."/>
            <person name="Schnabel R.D."/>
            <person name="Hall R."/>
            <person name="Zimin A."/>
            <person name="Dreischer C."/>
            <person name="Schultheiss S."/>
            <person name="Schroeder S.G."/>
            <person name="Elsik C.G."/>
            <person name="Couldrey C."/>
            <person name="Liu G.E."/>
            <person name="Van Tassell C.P."/>
            <person name="Phillippy A.M."/>
            <person name="Smith T.P.L."/>
            <person name="Medrano J.F."/>
        </authorList>
    </citation>
    <scope>NUCLEOTIDE SEQUENCE [LARGE SCALE GENOMIC DNA]</scope>
    <source>
        <strain evidence="14">Hereford</strain>
    </source>
</reference>
<keyword evidence="15" id="KW-1185">Reference proteome</keyword>
<dbReference type="NCBIfam" id="TIGR00231">
    <property type="entry name" value="small_GTP"/>
    <property type="match status" value="1"/>
</dbReference>
<dbReference type="InterPro" id="IPR005225">
    <property type="entry name" value="Small_GTP-bd"/>
</dbReference>